<dbReference type="Gene3D" id="2.40.170.20">
    <property type="entry name" value="TonB-dependent receptor, beta-barrel domain"/>
    <property type="match status" value="1"/>
</dbReference>
<dbReference type="Gene3D" id="2.60.40.1120">
    <property type="entry name" value="Carboxypeptidase-like, regulatory domain"/>
    <property type="match status" value="1"/>
</dbReference>
<evidence type="ECO:0008006" key="10">
    <source>
        <dbReference type="Google" id="ProtNLM"/>
    </source>
</evidence>
<dbReference type="InterPro" id="IPR039426">
    <property type="entry name" value="TonB-dep_rcpt-like"/>
</dbReference>
<dbReference type="Gene3D" id="2.170.130.10">
    <property type="entry name" value="TonB-dependent receptor, plug domain"/>
    <property type="match status" value="1"/>
</dbReference>
<accession>A0A381RA12</accession>
<reference evidence="9" key="1">
    <citation type="submission" date="2018-05" db="EMBL/GenBank/DDBJ databases">
        <authorList>
            <person name="Lanie J.A."/>
            <person name="Ng W.-L."/>
            <person name="Kazmierczak K.M."/>
            <person name="Andrzejewski T.M."/>
            <person name="Davidsen T.M."/>
            <person name="Wayne K.J."/>
            <person name="Tettelin H."/>
            <person name="Glass J.I."/>
            <person name="Rusch D."/>
            <person name="Podicherti R."/>
            <person name="Tsui H.-C.T."/>
            <person name="Winkler M.E."/>
        </authorList>
    </citation>
    <scope>NUCLEOTIDE SEQUENCE</scope>
</reference>
<keyword evidence="6" id="KW-0998">Cell outer membrane</keyword>
<keyword evidence="4" id="KW-0798">TonB box</keyword>
<evidence type="ECO:0000313" key="9">
    <source>
        <dbReference type="EMBL" id="SUZ87778.1"/>
    </source>
</evidence>
<dbReference type="CDD" id="cd01347">
    <property type="entry name" value="ligand_gated_channel"/>
    <property type="match status" value="1"/>
</dbReference>
<dbReference type="Pfam" id="PF07715">
    <property type="entry name" value="Plug"/>
    <property type="match status" value="1"/>
</dbReference>
<dbReference type="PANTHER" id="PTHR30069">
    <property type="entry name" value="TONB-DEPENDENT OUTER MEMBRANE RECEPTOR"/>
    <property type="match status" value="1"/>
</dbReference>
<dbReference type="SUPFAM" id="SSF56935">
    <property type="entry name" value="Porins"/>
    <property type="match status" value="1"/>
</dbReference>
<gene>
    <name evidence="9" type="ORF">METZ01_LOCUS40632</name>
</gene>
<evidence type="ECO:0000256" key="5">
    <source>
        <dbReference type="ARBA" id="ARBA00023136"/>
    </source>
</evidence>
<dbReference type="Pfam" id="PF13620">
    <property type="entry name" value="CarboxypepD_reg"/>
    <property type="match status" value="1"/>
</dbReference>
<proteinExistence type="predicted"/>
<protein>
    <recommendedName>
        <fullName evidence="10">TonB-dependent receptor plug domain-containing protein</fullName>
    </recommendedName>
</protein>
<evidence type="ECO:0000259" key="8">
    <source>
        <dbReference type="Pfam" id="PF07715"/>
    </source>
</evidence>
<dbReference type="Pfam" id="PF00593">
    <property type="entry name" value="TonB_dep_Rec_b-barrel"/>
    <property type="match status" value="1"/>
</dbReference>
<dbReference type="PROSITE" id="PS52016">
    <property type="entry name" value="TONB_DEPENDENT_REC_3"/>
    <property type="match status" value="1"/>
</dbReference>
<keyword evidence="3" id="KW-0812">Transmembrane</keyword>
<dbReference type="GO" id="GO:0015344">
    <property type="term" value="F:siderophore uptake transmembrane transporter activity"/>
    <property type="evidence" value="ECO:0007669"/>
    <property type="project" value="TreeGrafter"/>
</dbReference>
<dbReference type="InterPro" id="IPR012910">
    <property type="entry name" value="Plug_dom"/>
</dbReference>
<evidence type="ECO:0000256" key="4">
    <source>
        <dbReference type="ARBA" id="ARBA00023077"/>
    </source>
</evidence>
<evidence type="ECO:0000256" key="3">
    <source>
        <dbReference type="ARBA" id="ARBA00022692"/>
    </source>
</evidence>
<dbReference type="PANTHER" id="PTHR30069:SF40">
    <property type="entry name" value="TONB-DEPENDENT RECEPTOR NMB0964-RELATED"/>
    <property type="match status" value="1"/>
</dbReference>
<name>A0A381RA12_9ZZZZ</name>
<dbReference type="EMBL" id="UINC01001739">
    <property type="protein sequence ID" value="SUZ87778.1"/>
    <property type="molecule type" value="Genomic_DNA"/>
</dbReference>
<dbReference type="GO" id="GO:0044718">
    <property type="term" value="P:siderophore transmembrane transport"/>
    <property type="evidence" value="ECO:0007669"/>
    <property type="project" value="TreeGrafter"/>
</dbReference>
<feature type="domain" description="TonB-dependent receptor plug" evidence="8">
    <location>
        <begin position="137"/>
        <end position="236"/>
    </location>
</feature>
<dbReference type="InterPro" id="IPR013784">
    <property type="entry name" value="Carb-bd-like_fold"/>
</dbReference>
<comment type="subcellular location">
    <subcellularLocation>
        <location evidence="1">Cell outer membrane</location>
        <topology evidence="1">Multi-pass membrane protein</topology>
    </subcellularLocation>
</comment>
<evidence type="ECO:0000256" key="1">
    <source>
        <dbReference type="ARBA" id="ARBA00004571"/>
    </source>
</evidence>
<dbReference type="SUPFAM" id="SSF49452">
    <property type="entry name" value="Starch-binding domain-like"/>
    <property type="match status" value="1"/>
</dbReference>
<evidence type="ECO:0000256" key="6">
    <source>
        <dbReference type="ARBA" id="ARBA00023237"/>
    </source>
</evidence>
<feature type="domain" description="TonB-dependent receptor-like beta-barrel" evidence="7">
    <location>
        <begin position="266"/>
        <end position="738"/>
    </location>
</feature>
<sequence length="770" mass="84447">VEVVEGIRLMNKLLICGSLVGLTWIPLWAQDTGTVHGTVTLVETSEPVHGAVVLVVEAGQLTLTDMTGEFVIENIPPGTYEILSQREHLSAERQTILVAAGKTTEVNFALGLSPIHEEVTVTATIGDRATTFGAFNAITTLDSFDLVTDGTGTLGEALENQPGVWKRSFGPGSSRPIIRGFDGDRVLVMEDGVRTGDLSSQSGEHGVTIDPSGLDRIEIVRGPATLLYGSNAVGGVINTITPHESYRDSLTDHTRGQWSVSGGTANQQLGTAANISHTQDQLRFWAGGDTRRTQDYNTPDGTVKNSSTRLATGRAGIGYFGDHLFTSGGVTYENSRYGLPFAGQFHGHHDEDHIGEDDDETQIDFASQRRAGRIDIGLRNLDNGFADSFHVVIKAIDWHHDELEIDDEVEEVGTTFSNRMYIVRAEMDQRQTDRLSGKAGVWAQVRNYTATGEEALAPATDQTAFAAFLYEELSFGRHRLQFGGRVERNAYTVGQRKTSDHDDDDSSVHLTVPVVRNRNFMGTSASVGVRTELGTGSAFIANLTRSVRAPALEELYNFGPHVGNQAFEVGNPDLQTETTLGLDLSLRHQSARLRGNLNLYAYDIDNFVYASTTTQMKDQLRVAKFLQDDSRFVGLDAAASVRLGSRVWANLGIGLVNAELTRTNQPLPRIPPMRGQLSFDFPYRNVTVTPEWIVAAKQERVSANETATDGYSLINIKAAYVWPRQHLAHVLSVSGYNLTNERYRHHTSFIKDLAAEIGRGVKVTYSVRFF</sequence>
<dbReference type="InterPro" id="IPR037066">
    <property type="entry name" value="Plug_dom_sf"/>
</dbReference>
<dbReference type="InterPro" id="IPR036942">
    <property type="entry name" value="Beta-barrel_TonB_sf"/>
</dbReference>
<feature type="non-terminal residue" evidence="9">
    <location>
        <position position="1"/>
    </location>
</feature>
<keyword evidence="5" id="KW-0472">Membrane</keyword>
<dbReference type="GO" id="GO:0030246">
    <property type="term" value="F:carbohydrate binding"/>
    <property type="evidence" value="ECO:0007669"/>
    <property type="project" value="InterPro"/>
</dbReference>
<dbReference type="GO" id="GO:0009279">
    <property type="term" value="C:cell outer membrane"/>
    <property type="evidence" value="ECO:0007669"/>
    <property type="project" value="UniProtKB-SubCell"/>
</dbReference>
<evidence type="ECO:0000259" key="7">
    <source>
        <dbReference type="Pfam" id="PF00593"/>
    </source>
</evidence>
<organism evidence="9">
    <name type="scientific">marine metagenome</name>
    <dbReference type="NCBI Taxonomy" id="408172"/>
    <lineage>
        <taxon>unclassified sequences</taxon>
        <taxon>metagenomes</taxon>
        <taxon>ecological metagenomes</taxon>
    </lineage>
</organism>
<evidence type="ECO:0000256" key="2">
    <source>
        <dbReference type="ARBA" id="ARBA00022448"/>
    </source>
</evidence>
<dbReference type="AlphaFoldDB" id="A0A381RA12"/>
<keyword evidence="2" id="KW-0813">Transport</keyword>
<dbReference type="InterPro" id="IPR000531">
    <property type="entry name" value="Beta-barrel_TonB"/>
</dbReference>